<dbReference type="SUPFAM" id="SSF55486">
    <property type="entry name" value="Metalloproteases ('zincins'), catalytic domain"/>
    <property type="match status" value="1"/>
</dbReference>
<protein>
    <submittedName>
        <fullName evidence="2">Uncharacterized protein</fullName>
    </submittedName>
</protein>
<comment type="caution">
    <text evidence="2">The sequence shown here is derived from an EMBL/GenBank/DDBJ whole genome shotgun (WGS) entry which is preliminary data.</text>
</comment>
<reference evidence="2 3" key="1">
    <citation type="journal article" date="2021" name="Sci. Rep.">
        <title>Genome sequencing of the multicellular alga Astrephomene provides insights into convergent evolution of germ-soma differentiation.</title>
        <authorList>
            <person name="Yamashita S."/>
            <person name="Yamamoto K."/>
            <person name="Matsuzaki R."/>
            <person name="Suzuki S."/>
            <person name="Yamaguchi H."/>
            <person name="Hirooka S."/>
            <person name="Minakuchi Y."/>
            <person name="Miyagishima S."/>
            <person name="Kawachi M."/>
            <person name="Toyoda A."/>
            <person name="Nozaki H."/>
        </authorList>
    </citation>
    <scope>NUCLEOTIDE SEQUENCE [LARGE SCALE GENOMIC DNA]</scope>
    <source>
        <strain evidence="2 3">NIES-4017</strain>
    </source>
</reference>
<feature type="region of interest" description="Disordered" evidence="1">
    <location>
        <begin position="137"/>
        <end position="213"/>
    </location>
</feature>
<dbReference type="EMBL" id="BMAR01000023">
    <property type="protein sequence ID" value="GFR48306.1"/>
    <property type="molecule type" value="Genomic_DNA"/>
</dbReference>
<dbReference type="Gene3D" id="1.10.1370.10">
    <property type="entry name" value="Neurolysin, domain 3"/>
    <property type="match status" value="1"/>
</dbReference>
<dbReference type="PANTHER" id="PTHR11804:SF79">
    <property type="entry name" value="MITOCHONDRIAL INTERMEDIATE PEPTIDASE"/>
    <property type="match status" value="1"/>
</dbReference>
<organism evidence="2 3">
    <name type="scientific">Astrephomene gubernaculifera</name>
    <dbReference type="NCBI Taxonomy" id="47775"/>
    <lineage>
        <taxon>Eukaryota</taxon>
        <taxon>Viridiplantae</taxon>
        <taxon>Chlorophyta</taxon>
        <taxon>core chlorophytes</taxon>
        <taxon>Chlorophyceae</taxon>
        <taxon>CS clade</taxon>
        <taxon>Chlamydomonadales</taxon>
        <taxon>Astrephomenaceae</taxon>
        <taxon>Astrephomene</taxon>
    </lineage>
</organism>
<keyword evidence="3" id="KW-1185">Reference proteome</keyword>
<dbReference type="GO" id="GO:0004222">
    <property type="term" value="F:metalloendopeptidase activity"/>
    <property type="evidence" value="ECO:0007669"/>
    <property type="project" value="InterPro"/>
</dbReference>
<evidence type="ECO:0000313" key="3">
    <source>
        <dbReference type="Proteomes" id="UP001054857"/>
    </source>
</evidence>
<gene>
    <name evidence="2" type="ORF">Agub_g10186</name>
</gene>
<dbReference type="Proteomes" id="UP001054857">
    <property type="component" value="Unassembled WGS sequence"/>
</dbReference>
<proteinExistence type="predicted"/>
<dbReference type="PANTHER" id="PTHR11804">
    <property type="entry name" value="PROTEASE M3 THIMET OLIGOPEPTIDASE-RELATED"/>
    <property type="match status" value="1"/>
</dbReference>
<feature type="non-terminal residue" evidence="2">
    <location>
        <position position="1"/>
    </location>
</feature>
<evidence type="ECO:0000256" key="1">
    <source>
        <dbReference type="SAM" id="MobiDB-lite"/>
    </source>
</evidence>
<accession>A0AAD3HPL8</accession>
<dbReference type="GO" id="GO:0006518">
    <property type="term" value="P:peptide metabolic process"/>
    <property type="evidence" value="ECO:0007669"/>
    <property type="project" value="TreeGrafter"/>
</dbReference>
<feature type="compositionally biased region" description="Low complexity" evidence="1">
    <location>
        <begin position="173"/>
        <end position="196"/>
    </location>
</feature>
<dbReference type="InterPro" id="IPR024077">
    <property type="entry name" value="Neurolysin/TOP_dom2"/>
</dbReference>
<feature type="compositionally biased region" description="Basic and acidic residues" evidence="1">
    <location>
        <begin position="160"/>
        <end position="172"/>
    </location>
</feature>
<sequence>MDSEFKVLLCDPLLGPMLKAAAAAGVPWVGVGLPLTPANLRTILRYHPVSAVRQLSYELGLLPRLAAALQQLGEVAAVRQEMAAMLGYDSFTSYSYSRTGLAVADEDVVSELLQAVAQALGPAAEAEVRLLGEALARGQQKHEEAPQAAASRSAEEREEEREGVAEAERRGAGEAACAGDSSSGSSDTPLAGLHGSSSGGEESGSSSDGTRMA</sequence>
<dbReference type="AlphaFoldDB" id="A0AAD3HPL8"/>
<name>A0AAD3HPL8_9CHLO</name>
<dbReference type="GO" id="GO:0006508">
    <property type="term" value="P:proteolysis"/>
    <property type="evidence" value="ECO:0007669"/>
    <property type="project" value="InterPro"/>
</dbReference>
<evidence type="ECO:0000313" key="2">
    <source>
        <dbReference type="EMBL" id="GFR48306.1"/>
    </source>
</evidence>
<dbReference type="InterPro" id="IPR045090">
    <property type="entry name" value="Pept_M3A_M3B"/>
</dbReference>